<keyword evidence="2" id="KW-1185">Reference proteome</keyword>
<evidence type="ECO:0000313" key="2">
    <source>
        <dbReference type="Proteomes" id="UP001497392"/>
    </source>
</evidence>
<sequence length="231" mass="25939">MTDALPAIECLLFDLDGTLYPIANGYEQHCRNNLWTYMRTRLGVPAGREEDTWRPLFQKYNQSLRALKAGGLQIQEDEYWDCLRAGAEDYLRPDKQVRALLESLPQEKWVFTNCNEKHAGHALHLLGIEDCFRGVIGADTMRESCKPEGKAFELALQRCSADPYRTAMIEDSVKNLRTAKALGMTTVLVASATTHEEGATSKLTVQQSRKAVPQLFGRDHDAPGTWQASAH</sequence>
<dbReference type="InterPro" id="IPR036412">
    <property type="entry name" value="HAD-like_sf"/>
</dbReference>
<evidence type="ECO:0000313" key="1">
    <source>
        <dbReference type="EMBL" id="CAL5219310.1"/>
    </source>
</evidence>
<dbReference type="Proteomes" id="UP001497392">
    <property type="component" value="Unassembled WGS sequence"/>
</dbReference>
<proteinExistence type="predicted"/>
<name>A0ABP1FH92_9CHLO</name>
<reference evidence="1 2" key="1">
    <citation type="submission" date="2024-06" db="EMBL/GenBank/DDBJ databases">
        <authorList>
            <person name="Kraege A."/>
            <person name="Thomma B."/>
        </authorList>
    </citation>
    <scope>NUCLEOTIDE SEQUENCE [LARGE SCALE GENOMIC DNA]</scope>
</reference>
<dbReference type="PANTHER" id="PTHR12725:SF117">
    <property type="entry name" value="HALOACID DEHALOGENASE-LIKE HYDROLASE"/>
    <property type="match status" value="1"/>
</dbReference>
<dbReference type="SFLD" id="SFLDG01132">
    <property type="entry name" value="C1.5.3:_5'-Nucleotidase_Like"/>
    <property type="match status" value="1"/>
</dbReference>
<dbReference type="Pfam" id="PF00702">
    <property type="entry name" value="Hydrolase"/>
    <property type="match status" value="1"/>
</dbReference>
<protein>
    <submittedName>
        <fullName evidence="1">G1118 protein</fullName>
    </submittedName>
</protein>
<comment type="caution">
    <text evidence="1">The sequence shown here is derived from an EMBL/GenBank/DDBJ whole genome shotgun (WGS) entry which is preliminary data.</text>
</comment>
<accession>A0ABP1FH92</accession>
<organism evidence="1 2">
    <name type="scientific">Coccomyxa viridis</name>
    <dbReference type="NCBI Taxonomy" id="1274662"/>
    <lineage>
        <taxon>Eukaryota</taxon>
        <taxon>Viridiplantae</taxon>
        <taxon>Chlorophyta</taxon>
        <taxon>core chlorophytes</taxon>
        <taxon>Trebouxiophyceae</taxon>
        <taxon>Trebouxiophyceae incertae sedis</taxon>
        <taxon>Coccomyxaceae</taxon>
        <taxon>Coccomyxa</taxon>
    </lineage>
</organism>
<dbReference type="Gene3D" id="3.40.50.1000">
    <property type="entry name" value="HAD superfamily/HAD-like"/>
    <property type="match status" value="1"/>
</dbReference>
<dbReference type="InterPro" id="IPR010237">
    <property type="entry name" value="Pyr-5-nucltdase"/>
</dbReference>
<dbReference type="SFLD" id="SFLDS00003">
    <property type="entry name" value="Haloacid_Dehalogenase"/>
    <property type="match status" value="1"/>
</dbReference>
<dbReference type="NCBIfam" id="TIGR01509">
    <property type="entry name" value="HAD-SF-IA-v3"/>
    <property type="match status" value="1"/>
</dbReference>
<gene>
    <name evidence="1" type="primary">g1118</name>
    <name evidence="1" type="ORF">VP750_LOCUS969</name>
</gene>
<dbReference type="SFLD" id="SFLDG01129">
    <property type="entry name" value="C1.5:_HAD__Beta-PGM__Phosphata"/>
    <property type="match status" value="1"/>
</dbReference>
<dbReference type="PANTHER" id="PTHR12725">
    <property type="entry name" value="HALOACID DEHALOGENASE-LIKE HYDROLASE"/>
    <property type="match status" value="1"/>
</dbReference>
<dbReference type="NCBIfam" id="TIGR01993">
    <property type="entry name" value="Pyr-5-nucltdase"/>
    <property type="match status" value="1"/>
</dbReference>
<dbReference type="InterPro" id="IPR006439">
    <property type="entry name" value="HAD-SF_hydro_IA"/>
</dbReference>
<dbReference type="InterPro" id="IPR023214">
    <property type="entry name" value="HAD_sf"/>
</dbReference>
<dbReference type="EMBL" id="CAXHTA020000002">
    <property type="protein sequence ID" value="CAL5219310.1"/>
    <property type="molecule type" value="Genomic_DNA"/>
</dbReference>
<dbReference type="SUPFAM" id="SSF56784">
    <property type="entry name" value="HAD-like"/>
    <property type="match status" value="1"/>
</dbReference>